<dbReference type="SUPFAM" id="SSF47413">
    <property type="entry name" value="lambda repressor-like DNA-binding domains"/>
    <property type="match status" value="1"/>
</dbReference>
<dbReference type="OrthoDB" id="7170131at2"/>
<dbReference type="AlphaFoldDB" id="A0A5B9DR38"/>
<evidence type="ECO:0000256" key="3">
    <source>
        <dbReference type="ARBA" id="ARBA00023163"/>
    </source>
</evidence>
<dbReference type="PROSITE" id="PS50932">
    <property type="entry name" value="HTH_LACI_2"/>
    <property type="match status" value="1"/>
</dbReference>
<keyword evidence="6" id="KW-1185">Reference proteome</keyword>
<dbReference type="Pfam" id="PF00356">
    <property type="entry name" value="LacI"/>
    <property type="match status" value="1"/>
</dbReference>
<accession>A0A5B9DR38</accession>
<name>A0A5B9DR38_9HYPH</name>
<evidence type="ECO:0000256" key="1">
    <source>
        <dbReference type="ARBA" id="ARBA00023015"/>
    </source>
</evidence>
<organism evidence="5 6">
    <name type="scientific">Paradevosia tibetensis</name>
    <dbReference type="NCBI Taxonomy" id="1447062"/>
    <lineage>
        <taxon>Bacteria</taxon>
        <taxon>Pseudomonadati</taxon>
        <taxon>Pseudomonadota</taxon>
        <taxon>Alphaproteobacteria</taxon>
        <taxon>Hyphomicrobiales</taxon>
        <taxon>Devosiaceae</taxon>
        <taxon>Paradevosia</taxon>
    </lineage>
</organism>
<dbReference type="SMART" id="SM00354">
    <property type="entry name" value="HTH_LACI"/>
    <property type="match status" value="1"/>
</dbReference>
<dbReference type="CDD" id="cd06279">
    <property type="entry name" value="PBP1_LacI-like"/>
    <property type="match status" value="1"/>
</dbReference>
<sequence>MDARPPLRSQEGFGTIQEIGYRVTMNSQSKPTLVDVAQAAGVSRSTASNVFAHPQRVRPAIRQRVEEAARSLGYLGPDPRGGRLRAGKFNALGFIIPGTYGLVNLIESPYGRELILGLSDACDAAGVSLTLVDGGGEQANTAVANALVDGFVLTNTRDPGLARTMAQRALPFTIIDMPAAPEFPSVGIDAHGGALEAARHLLAQGHRRFAIVSVRHEPGPAIVHPPGRGRRLHDAFPLDEAKLRGYAEALAEAGLSIDDMSIVESVPWDPEIGSAILEAAPDATALLVMSDRQALTVLREARKRGIAVPGALSIVGFDGVPEGAHASPRLTTVVQPIREKARLAAAMVLGLEPHARHILPARLHIRGSSGPAPA</sequence>
<gene>
    <name evidence="5" type="ORF">FNA67_17645</name>
</gene>
<keyword evidence="3" id="KW-0804">Transcription</keyword>
<dbReference type="Gene3D" id="3.40.50.2300">
    <property type="match status" value="2"/>
</dbReference>
<dbReference type="InterPro" id="IPR010982">
    <property type="entry name" value="Lambda_DNA-bd_dom_sf"/>
</dbReference>
<evidence type="ECO:0000256" key="2">
    <source>
        <dbReference type="ARBA" id="ARBA00023125"/>
    </source>
</evidence>
<dbReference type="CDD" id="cd01392">
    <property type="entry name" value="HTH_LacI"/>
    <property type="match status" value="1"/>
</dbReference>
<dbReference type="InterPro" id="IPR000843">
    <property type="entry name" value="HTH_LacI"/>
</dbReference>
<proteinExistence type="predicted"/>
<evidence type="ECO:0000313" key="5">
    <source>
        <dbReference type="EMBL" id="QEE21891.1"/>
    </source>
</evidence>
<dbReference type="InterPro" id="IPR028082">
    <property type="entry name" value="Peripla_BP_I"/>
</dbReference>
<evidence type="ECO:0000259" key="4">
    <source>
        <dbReference type="PROSITE" id="PS50932"/>
    </source>
</evidence>
<feature type="domain" description="HTH lacI-type" evidence="4">
    <location>
        <begin position="31"/>
        <end position="86"/>
    </location>
</feature>
<dbReference type="GO" id="GO:0000976">
    <property type="term" value="F:transcription cis-regulatory region binding"/>
    <property type="evidence" value="ECO:0007669"/>
    <property type="project" value="TreeGrafter"/>
</dbReference>
<dbReference type="Pfam" id="PF13377">
    <property type="entry name" value="Peripla_BP_3"/>
    <property type="match status" value="1"/>
</dbReference>
<dbReference type="EMBL" id="CP041690">
    <property type="protein sequence ID" value="QEE21891.1"/>
    <property type="molecule type" value="Genomic_DNA"/>
</dbReference>
<keyword evidence="1" id="KW-0805">Transcription regulation</keyword>
<keyword evidence="2" id="KW-0238">DNA-binding</keyword>
<dbReference type="PANTHER" id="PTHR30146">
    <property type="entry name" value="LACI-RELATED TRANSCRIPTIONAL REPRESSOR"/>
    <property type="match status" value="1"/>
</dbReference>
<dbReference type="PANTHER" id="PTHR30146:SF138">
    <property type="entry name" value="TRANSCRIPTIONAL REGULATORY PROTEIN"/>
    <property type="match status" value="1"/>
</dbReference>
<dbReference type="Proteomes" id="UP000321062">
    <property type="component" value="Chromosome"/>
</dbReference>
<dbReference type="SUPFAM" id="SSF53822">
    <property type="entry name" value="Periplasmic binding protein-like I"/>
    <property type="match status" value="1"/>
</dbReference>
<protein>
    <submittedName>
        <fullName evidence="5">LacI family transcriptional regulator</fullName>
    </submittedName>
</protein>
<dbReference type="InterPro" id="IPR046335">
    <property type="entry name" value="LacI/GalR-like_sensor"/>
</dbReference>
<dbReference type="KEGG" id="yti:FNA67_17645"/>
<evidence type="ECO:0000313" key="6">
    <source>
        <dbReference type="Proteomes" id="UP000321062"/>
    </source>
</evidence>
<dbReference type="Gene3D" id="1.10.260.40">
    <property type="entry name" value="lambda repressor-like DNA-binding domains"/>
    <property type="match status" value="1"/>
</dbReference>
<reference evidence="5 6" key="1">
    <citation type="journal article" date="2015" name="Int. J. Syst. Evol. Microbiol.">
        <title>Youhaiella tibetensis gen. nov., sp. nov., isolated from subsurface sediment.</title>
        <authorList>
            <person name="Wang Y.X."/>
            <person name="Huang F.Q."/>
            <person name="Nogi Y."/>
            <person name="Pang S.J."/>
            <person name="Wang P.K."/>
            <person name="Lv J."/>
        </authorList>
    </citation>
    <scope>NUCLEOTIDE SEQUENCE [LARGE SCALE GENOMIC DNA]</scope>
    <source>
        <strain evidence="6">fig4</strain>
    </source>
</reference>
<dbReference type="GO" id="GO:0003700">
    <property type="term" value="F:DNA-binding transcription factor activity"/>
    <property type="evidence" value="ECO:0007669"/>
    <property type="project" value="TreeGrafter"/>
</dbReference>